<protein>
    <submittedName>
        <fullName evidence="2">Abortive infection bacteriophage resistance protein</fullName>
    </submittedName>
</protein>
<evidence type="ECO:0000313" key="1">
    <source>
        <dbReference type="EMBL" id="CZQ95842.1"/>
    </source>
</evidence>
<gene>
    <name evidence="2" type="ORF">SAMN04488507_10172</name>
    <name evidence="1" type="ORF">TFLO_1999</name>
</gene>
<sequence>MTYFFETYQQVVQVIEEQQNRPRYFKKSKDVGELMKEPSTLENFITILSGEDEGHNLSFTEEERQIAQEFFQYNNYYNFSIFPKLLPCQGDKYSYTDALRIYQIDEFLRREIHYFTSRIEKWIKTSVAYHLSHIYENTEYVKAECYLDPALYNSHKTYLETMESFAGALHKSKEPFIEHHFKQRNGCIPIWVLVEELTFGQVDTFLSVLNTDYRNEWSDRVFERENRKFVLSWISVSRYLRNISAHHSRFYGKKYIVLPRLKKEDMKQYGVTNGDKNTLFVALLVLKSLLSFHSLQVQSEWNLFMDNLEEILNDNTEIINYRLNGLRENWKSALVIEIDPVNNVY</sequence>
<evidence type="ECO:0000313" key="3">
    <source>
        <dbReference type="Proteomes" id="UP000195947"/>
    </source>
</evidence>
<proteinExistence type="predicted"/>
<reference evidence="1 3" key="1">
    <citation type="submission" date="2016-02" db="EMBL/GenBank/DDBJ databases">
        <authorList>
            <person name="Strepis N."/>
        </authorList>
    </citation>
    <scope>NUCLEOTIDE SEQUENCE [LARGE SCALE GENOMIC DNA]</scope>
    <source>
        <strain evidence="1">Trichococcus flocculiformis</strain>
    </source>
</reference>
<dbReference type="Pfam" id="PF07751">
    <property type="entry name" value="Abi_2"/>
    <property type="match status" value="1"/>
</dbReference>
<dbReference type="EMBL" id="FOQC01000017">
    <property type="protein sequence ID" value="SFH81633.1"/>
    <property type="molecule type" value="Genomic_DNA"/>
</dbReference>
<comment type="caution">
    <text evidence="2">The sequence shown here is derived from an EMBL/GenBank/DDBJ whole genome shotgun (WGS) entry which is preliminary data.</text>
</comment>
<dbReference type="InterPro" id="IPR011664">
    <property type="entry name" value="Abi_system_AbiD/AbiF-like"/>
</dbReference>
<dbReference type="RefSeq" id="WP_086989362.1">
    <property type="nucleotide sequence ID" value="NZ_FJMZ01000024.1"/>
</dbReference>
<organism evidence="2 4">
    <name type="scientific">Trichococcus flocculiformis</name>
    <dbReference type="NCBI Taxonomy" id="82803"/>
    <lineage>
        <taxon>Bacteria</taxon>
        <taxon>Bacillati</taxon>
        <taxon>Bacillota</taxon>
        <taxon>Bacilli</taxon>
        <taxon>Lactobacillales</taxon>
        <taxon>Carnobacteriaceae</taxon>
        <taxon>Trichococcus</taxon>
    </lineage>
</organism>
<reference evidence="2 4" key="2">
    <citation type="submission" date="2016-10" db="EMBL/GenBank/DDBJ databases">
        <authorList>
            <person name="Varghese N."/>
            <person name="Submissions S."/>
        </authorList>
    </citation>
    <scope>NUCLEOTIDE SEQUENCE [LARGE SCALE GENOMIC DNA]</scope>
    <source>
        <strain evidence="2 4">DSM 2094</strain>
    </source>
</reference>
<keyword evidence="3" id="KW-1185">Reference proteome</keyword>
<evidence type="ECO:0000313" key="2">
    <source>
        <dbReference type="EMBL" id="SFH81633.1"/>
    </source>
</evidence>
<accession>A0AB38BI47</accession>
<evidence type="ECO:0000313" key="4">
    <source>
        <dbReference type="Proteomes" id="UP000199686"/>
    </source>
</evidence>
<dbReference type="Proteomes" id="UP000199686">
    <property type="component" value="Unassembled WGS sequence"/>
</dbReference>
<name>A0AB38BI47_9LACT</name>
<dbReference type="AlphaFoldDB" id="A0AB38BI47"/>
<dbReference type="EMBL" id="FJMZ01000024">
    <property type="protein sequence ID" value="CZQ95842.1"/>
    <property type="molecule type" value="Genomic_DNA"/>
</dbReference>
<dbReference type="Proteomes" id="UP000195947">
    <property type="component" value="Unassembled WGS sequence"/>
</dbReference>